<accession>A0ABD5NKT4</accession>
<dbReference type="AlphaFoldDB" id="A0ABD5NKT4"/>
<evidence type="ECO:0000313" key="1">
    <source>
        <dbReference type="EMBL" id="MFC3957566.1"/>
    </source>
</evidence>
<name>A0ABD5NKT4_9EURY</name>
<sequence length="151" mass="16436">MSDTVDCQCPACTGDETIECAVCGVELATGCYFELEYPGDREAGAESNPGYTADVLCDQHAAAVRKFIDRLETPEEVTAGDRGVIHGIVVDEGVATMPTIYDRYTAAVQQPVTERTVRNWLADLVGAGLVEAVGENRGRKYRYTNEQPRVD</sequence>
<comment type="caution">
    <text evidence="1">The sequence shown here is derived from an EMBL/GenBank/DDBJ whole genome shotgun (WGS) entry which is preliminary data.</text>
</comment>
<reference evidence="1 2" key="1">
    <citation type="journal article" date="2019" name="Int. J. Syst. Evol. Microbiol.">
        <title>The Global Catalogue of Microorganisms (GCM) 10K type strain sequencing project: providing services to taxonomists for standard genome sequencing and annotation.</title>
        <authorList>
            <consortium name="The Broad Institute Genomics Platform"/>
            <consortium name="The Broad Institute Genome Sequencing Center for Infectious Disease"/>
            <person name="Wu L."/>
            <person name="Ma J."/>
        </authorList>
    </citation>
    <scope>NUCLEOTIDE SEQUENCE [LARGE SCALE GENOMIC DNA]</scope>
    <source>
        <strain evidence="1 2">IBRC-M 10256</strain>
    </source>
</reference>
<keyword evidence="2" id="KW-1185">Reference proteome</keyword>
<gene>
    <name evidence="1" type="ORF">ACFOUR_04155</name>
</gene>
<dbReference type="RefSeq" id="WP_256533794.1">
    <property type="nucleotide sequence ID" value="NZ_CP101824.1"/>
</dbReference>
<organism evidence="1 2">
    <name type="scientific">Halovivax cerinus</name>
    <dbReference type="NCBI Taxonomy" id="1487865"/>
    <lineage>
        <taxon>Archaea</taxon>
        <taxon>Methanobacteriati</taxon>
        <taxon>Methanobacteriota</taxon>
        <taxon>Stenosarchaea group</taxon>
        <taxon>Halobacteria</taxon>
        <taxon>Halobacteriales</taxon>
        <taxon>Natrialbaceae</taxon>
        <taxon>Halovivax</taxon>
    </lineage>
</organism>
<dbReference type="EMBL" id="JBHSAQ010000002">
    <property type="protein sequence ID" value="MFC3957566.1"/>
    <property type="molecule type" value="Genomic_DNA"/>
</dbReference>
<dbReference type="GeneID" id="73902934"/>
<evidence type="ECO:0000313" key="2">
    <source>
        <dbReference type="Proteomes" id="UP001595846"/>
    </source>
</evidence>
<dbReference type="Proteomes" id="UP001595846">
    <property type="component" value="Unassembled WGS sequence"/>
</dbReference>
<protein>
    <submittedName>
        <fullName evidence="1">Uncharacterized protein</fullName>
    </submittedName>
</protein>
<proteinExistence type="predicted"/>